<accession>A0A2P8CAQ2</accession>
<dbReference type="EMBL" id="PYGC01000007">
    <property type="protein sequence ID" value="PSK82051.1"/>
    <property type="molecule type" value="Genomic_DNA"/>
</dbReference>
<dbReference type="Pfam" id="PF14371">
    <property type="entry name" value="DUF4412"/>
    <property type="match status" value="1"/>
</dbReference>
<gene>
    <name evidence="5" type="ORF">CLV93_107165</name>
    <name evidence="4" type="ORF">JCM18694_28900</name>
</gene>
<keyword evidence="7" id="KW-1185">Reference proteome</keyword>
<reference evidence="4 7" key="2">
    <citation type="submission" date="2019-10" db="EMBL/GenBank/DDBJ databases">
        <title>Prolixibacter strains distinguished by the presence of nitrate reductase genes were adept at nitrate-dependent anaerobic corrosion of metallic iron and carbon steel.</title>
        <authorList>
            <person name="Iino T."/>
            <person name="Shono N."/>
            <person name="Ito K."/>
            <person name="Nakamura R."/>
            <person name="Sueoka K."/>
            <person name="Harayama S."/>
            <person name="Ohkuma M."/>
        </authorList>
    </citation>
    <scope>NUCLEOTIDE SEQUENCE [LARGE SCALE GENOMIC DNA]</scope>
    <source>
        <strain evidence="4 7">MIC1-1</strain>
    </source>
</reference>
<feature type="domain" description="DUF4412" evidence="3">
    <location>
        <begin position="139"/>
        <end position="257"/>
    </location>
</feature>
<evidence type="ECO:0000259" key="3">
    <source>
        <dbReference type="Pfam" id="PF14371"/>
    </source>
</evidence>
<dbReference type="OrthoDB" id="1524221at2"/>
<evidence type="ECO:0000313" key="7">
    <source>
        <dbReference type="Proteomes" id="UP000396862"/>
    </source>
</evidence>
<dbReference type="InterPro" id="IPR025524">
    <property type="entry name" value="DUF4412"/>
</dbReference>
<feature type="chain" id="PRO_5015135974" evidence="2">
    <location>
        <begin position="24"/>
        <end position="334"/>
    </location>
</feature>
<dbReference type="Proteomes" id="UP000240621">
    <property type="component" value="Unassembled WGS sequence"/>
</dbReference>
<feature type="signal peptide" evidence="2">
    <location>
        <begin position="1"/>
        <end position="23"/>
    </location>
</feature>
<organism evidence="5 6">
    <name type="scientific">Prolixibacter denitrificans</name>
    <dbReference type="NCBI Taxonomy" id="1541063"/>
    <lineage>
        <taxon>Bacteria</taxon>
        <taxon>Pseudomonadati</taxon>
        <taxon>Bacteroidota</taxon>
        <taxon>Bacteroidia</taxon>
        <taxon>Marinilabiliales</taxon>
        <taxon>Prolixibacteraceae</taxon>
        <taxon>Prolixibacter</taxon>
    </lineage>
</organism>
<evidence type="ECO:0000313" key="6">
    <source>
        <dbReference type="Proteomes" id="UP000240621"/>
    </source>
</evidence>
<feature type="region of interest" description="Disordered" evidence="1">
    <location>
        <begin position="36"/>
        <end position="90"/>
    </location>
</feature>
<proteinExistence type="predicted"/>
<feature type="compositionally biased region" description="Basic and acidic residues" evidence="1">
    <location>
        <begin position="37"/>
        <end position="69"/>
    </location>
</feature>
<evidence type="ECO:0000256" key="2">
    <source>
        <dbReference type="SAM" id="SignalP"/>
    </source>
</evidence>
<sequence length="334" mass="37652">MKKTWILLLVLAGALCFSQPTQAQGFLKKMANKALKKTQEKAEKRAEDKMDEQIDKGLDKVEDSLESNKNDSTANGQGEMSREARQQQRMQRVMKSMGMSGEPVPIEKEYDFQYSTTMVVKSYKKDGSLESDATLVTFMNPGRHNFAYEFAGGDMGGDSKGKGIYIFDYKNKATIILSDQDGKHTGIVYGLDLMTNIDSLYNASADMETAPADMSAMNPNLKKTGRTKNIAGYKCEEYVYEDEMDKADFWISRDVKLQTRDLMSSVFKSSMYANGMPWGFLMESNSLDKETGERTSLKVTEVNKNSDKNFNMSQYQITNMGSFKMPQSGQNEQK</sequence>
<dbReference type="EMBL" id="BLAU01000001">
    <property type="protein sequence ID" value="GET22644.1"/>
    <property type="molecule type" value="Genomic_DNA"/>
</dbReference>
<dbReference type="Proteomes" id="UP000396862">
    <property type="component" value="Unassembled WGS sequence"/>
</dbReference>
<reference evidence="5 6" key="1">
    <citation type="submission" date="2018-03" db="EMBL/GenBank/DDBJ databases">
        <title>Genomic Encyclopedia of Archaeal and Bacterial Type Strains, Phase II (KMG-II): from individual species to whole genera.</title>
        <authorList>
            <person name="Goeker M."/>
        </authorList>
    </citation>
    <scope>NUCLEOTIDE SEQUENCE [LARGE SCALE GENOMIC DNA]</scope>
    <source>
        <strain evidence="5 6">DSM 27267</strain>
    </source>
</reference>
<name>A0A2P8CAQ2_9BACT</name>
<evidence type="ECO:0000313" key="4">
    <source>
        <dbReference type="EMBL" id="GET22644.1"/>
    </source>
</evidence>
<keyword evidence="2" id="KW-0732">Signal</keyword>
<comment type="caution">
    <text evidence="5">The sequence shown here is derived from an EMBL/GenBank/DDBJ whole genome shotgun (WGS) entry which is preliminary data.</text>
</comment>
<evidence type="ECO:0000256" key="1">
    <source>
        <dbReference type="SAM" id="MobiDB-lite"/>
    </source>
</evidence>
<protein>
    <submittedName>
        <fullName evidence="5">Uncharacterized protein DUF4412</fullName>
    </submittedName>
</protein>
<dbReference type="AlphaFoldDB" id="A0A2P8CAQ2"/>
<evidence type="ECO:0000313" key="5">
    <source>
        <dbReference type="EMBL" id="PSK82051.1"/>
    </source>
</evidence>